<name>A0A9D9H079_9BACT</name>
<dbReference type="NCBIfam" id="TIGR02675">
    <property type="entry name" value="tape_meas_nterm"/>
    <property type="match status" value="1"/>
</dbReference>
<comment type="caution">
    <text evidence="2">The sequence shown here is derived from an EMBL/GenBank/DDBJ whole genome shotgun (WGS) entry which is preliminary data.</text>
</comment>
<reference evidence="2" key="2">
    <citation type="journal article" date="2021" name="PeerJ">
        <title>Extensive microbial diversity within the chicken gut microbiome revealed by metagenomics and culture.</title>
        <authorList>
            <person name="Gilroy R."/>
            <person name="Ravi A."/>
            <person name="Getino M."/>
            <person name="Pursley I."/>
            <person name="Horton D.L."/>
            <person name="Alikhan N.F."/>
            <person name="Baker D."/>
            <person name="Gharbi K."/>
            <person name="Hall N."/>
            <person name="Watson M."/>
            <person name="Adriaenssens E.M."/>
            <person name="Foster-Nyarko E."/>
            <person name="Jarju S."/>
            <person name="Secka A."/>
            <person name="Antonio M."/>
            <person name="Oren A."/>
            <person name="Chaudhuri R.R."/>
            <person name="La Ragione R."/>
            <person name="Hildebrand F."/>
            <person name="Pallen M.J."/>
        </authorList>
    </citation>
    <scope>NUCLEOTIDE SEQUENCE</scope>
    <source>
        <strain evidence="2">10192</strain>
    </source>
</reference>
<evidence type="ECO:0000313" key="2">
    <source>
        <dbReference type="EMBL" id="MBO8431404.1"/>
    </source>
</evidence>
<dbReference type="Proteomes" id="UP000823632">
    <property type="component" value="Unassembled WGS sequence"/>
</dbReference>
<sequence length="540" mass="59782">MADYLEELVQKITTRADLKGFDDLDRKQKRAIKTNDILGKSFRRAIGIFFGIQGVRSIINTSRQFDLLQRSISGLTGSAQDWEYLRQEADRTGSSLTKIAGSYKNFYSAAKMSGFDRSGIQTMFSDVLTAGRGIGASQEQVRSALVALEQMLSKGKVSAQELRLQMGNALPGSFEIAAKAMGLTTRQLDDMMSKGELLANDFLPKFTKELKNTYENGFAANVHSLDAELVRLSNAWQEFQANILQGEAGEALAQFVRDITSILRSQELLNFIKLIGQGLSFVIKHVREIAVLWSFSKFIRLIKYIREVDKAITATRISTGLLDYHTKALMFSYRWLAQGKVGLAFSAITKAIWGSVGATVALAAQWVGILGTILMIQDVITWLFDRDKTIHTFTGYLLNKGSSIKDMSDAQMKNPLKDISNPSDQAKLDNFFKANPDLNIQYDKNFNGAISPWYMQPNYNNGIITGGAAPIADTGIQTPNQGYIGALPNLTGEYQSSRSQTTSNNITININAPNSQPETIAQSVEDALANFFNTYKESYA</sequence>
<evidence type="ECO:0000313" key="3">
    <source>
        <dbReference type="Proteomes" id="UP000823632"/>
    </source>
</evidence>
<gene>
    <name evidence="2" type="ORF">IAC76_08465</name>
</gene>
<reference evidence="2" key="1">
    <citation type="submission" date="2020-10" db="EMBL/GenBank/DDBJ databases">
        <authorList>
            <person name="Gilroy R."/>
        </authorList>
    </citation>
    <scope>NUCLEOTIDE SEQUENCE</scope>
    <source>
        <strain evidence="2">10192</strain>
    </source>
</reference>
<accession>A0A9D9H079</accession>
<proteinExistence type="predicted"/>
<dbReference type="InterPro" id="IPR013491">
    <property type="entry name" value="Tape_meas_N"/>
</dbReference>
<dbReference type="AlphaFoldDB" id="A0A9D9H079"/>
<dbReference type="Pfam" id="PF20155">
    <property type="entry name" value="TMP_3"/>
    <property type="match status" value="1"/>
</dbReference>
<dbReference type="InterPro" id="IPR053058">
    <property type="entry name" value="Mulikevirus_tape_measure"/>
</dbReference>
<protein>
    <submittedName>
        <fullName evidence="2">Tape measure protein</fullName>
    </submittedName>
</protein>
<dbReference type="PANTHER" id="PTHR38812">
    <property type="entry name" value="MU-LIKE PROPHAGE FLUMU PROTEIN GP42"/>
    <property type="match status" value="1"/>
</dbReference>
<dbReference type="EMBL" id="JADIND010000193">
    <property type="protein sequence ID" value="MBO8431404.1"/>
    <property type="molecule type" value="Genomic_DNA"/>
</dbReference>
<evidence type="ECO:0000259" key="1">
    <source>
        <dbReference type="Pfam" id="PF20155"/>
    </source>
</evidence>
<dbReference type="PANTHER" id="PTHR38812:SF2">
    <property type="entry name" value="MU-LIKE PROPHAGE FLUMU PROTEIN GP42"/>
    <property type="match status" value="1"/>
</dbReference>
<organism evidence="2 3">
    <name type="scientific">Candidatus Scatousia excrementipullorum</name>
    <dbReference type="NCBI Taxonomy" id="2840936"/>
    <lineage>
        <taxon>Bacteria</taxon>
        <taxon>Candidatus Scatousia</taxon>
    </lineage>
</organism>
<feature type="domain" description="Tape measure protein N-terminal" evidence="1">
    <location>
        <begin position="56"/>
        <end position="243"/>
    </location>
</feature>